<dbReference type="RefSeq" id="WP_113944193.1">
    <property type="nucleotide sequence ID" value="NZ_JBHEEG010000004.1"/>
</dbReference>
<dbReference type="PANTHER" id="PTHR35936">
    <property type="entry name" value="MEMBRANE-BOUND LYTIC MUREIN TRANSGLYCOSYLASE F"/>
    <property type="match status" value="1"/>
</dbReference>
<dbReference type="PANTHER" id="PTHR35936:SF17">
    <property type="entry name" value="ARGININE-BINDING EXTRACELLULAR PROTEIN ARTP"/>
    <property type="match status" value="1"/>
</dbReference>
<feature type="chain" id="PRO_5016578261" evidence="5">
    <location>
        <begin position="24"/>
        <end position="278"/>
    </location>
</feature>
<comment type="subcellular location">
    <subcellularLocation>
        <location evidence="1">Cell envelope</location>
    </subcellularLocation>
</comment>
<evidence type="ECO:0000256" key="1">
    <source>
        <dbReference type="ARBA" id="ARBA00004196"/>
    </source>
</evidence>
<name>A0A366E030_9HYPH</name>
<reference evidence="7 8" key="1">
    <citation type="submission" date="2018-06" db="EMBL/GenBank/DDBJ databases">
        <title>Genomic Encyclopedia of Type Strains, Phase IV (KMG-IV): sequencing the most valuable type-strain genomes for metagenomic binning, comparative biology and taxonomic classification.</title>
        <authorList>
            <person name="Goeker M."/>
        </authorList>
    </citation>
    <scope>NUCLEOTIDE SEQUENCE [LARGE SCALE GENOMIC DNA]</scope>
    <source>
        <strain evidence="7 8">DSM 25619</strain>
    </source>
</reference>
<dbReference type="PROSITE" id="PS01039">
    <property type="entry name" value="SBP_BACTERIAL_3"/>
    <property type="match status" value="1"/>
</dbReference>
<evidence type="ECO:0000256" key="5">
    <source>
        <dbReference type="SAM" id="SignalP"/>
    </source>
</evidence>
<dbReference type="GO" id="GO:0030313">
    <property type="term" value="C:cell envelope"/>
    <property type="evidence" value="ECO:0007669"/>
    <property type="project" value="UniProtKB-SubCell"/>
</dbReference>
<sequence>MKIRHILATAIVGMLCSVSLASAQEKLPVVAEGELRILNNPIYPPMEFVNDQTGEPDGFDIDLAKAIAEKLNLKPVFVKTSFSDLQSGIQTGRGDLILSGVTNTPARRDAMEMVDYIVSGPVFFTMQKNADEIPGQADLCGKTVAGSRTSVALIKDVNDWNETNCVAVGKPALVYEGVADSNAARLGMKQGRYNAVAQGSETLSWLLKLEPDTYKVLGEPISKSSLFAIGIKKDNLQMRTAIVEVINQLIDDGTYSALLEKWNLQKNAIDKETVNRTF</sequence>
<evidence type="ECO:0000256" key="3">
    <source>
        <dbReference type="ARBA" id="ARBA00022729"/>
    </source>
</evidence>
<dbReference type="CDD" id="cd01004">
    <property type="entry name" value="PBP2_MidA_like"/>
    <property type="match status" value="1"/>
</dbReference>
<dbReference type="AlphaFoldDB" id="A0A366E030"/>
<dbReference type="EMBL" id="QNRH01000003">
    <property type="protein sequence ID" value="RBO95663.1"/>
    <property type="molecule type" value="Genomic_DNA"/>
</dbReference>
<comment type="caution">
    <text evidence="7">The sequence shown here is derived from an EMBL/GenBank/DDBJ whole genome shotgun (WGS) entry which is preliminary data.</text>
</comment>
<dbReference type="Pfam" id="PF00497">
    <property type="entry name" value="SBP_bac_3"/>
    <property type="match status" value="1"/>
</dbReference>
<evidence type="ECO:0000259" key="6">
    <source>
        <dbReference type="SMART" id="SM00062"/>
    </source>
</evidence>
<comment type="similarity">
    <text evidence="2 4">Belongs to the bacterial solute-binding protein 3 family.</text>
</comment>
<evidence type="ECO:0000256" key="4">
    <source>
        <dbReference type="RuleBase" id="RU003744"/>
    </source>
</evidence>
<gene>
    <name evidence="7" type="ORF">DFR47_103227</name>
</gene>
<dbReference type="SMART" id="SM00062">
    <property type="entry name" value="PBPb"/>
    <property type="match status" value="1"/>
</dbReference>
<evidence type="ECO:0000256" key="2">
    <source>
        <dbReference type="ARBA" id="ARBA00010333"/>
    </source>
</evidence>
<dbReference type="SUPFAM" id="SSF53850">
    <property type="entry name" value="Periplasmic binding protein-like II"/>
    <property type="match status" value="1"/>
</dbReference>
<evidence type="ECO:0000313" key="8">
    <source>
        <dbReference type="Proteomes" id="UP000252893"/>
    </source>
</evidence>
<dbReference type="OrthoDB" id="4577708at2"/>
<dbReference type="Gene3D" id="3.40.190.10">
    <property type="entry name" value="Periplasmic binding protein-like II"/>
    <property type="match status" value="2"/>
</dbReference>
<proteinExistence type="inferred from homology"/>
<accession>A0A366E030</accession>
<protein>
    <submittedName>
        <fullName evidence="7">Amino acid ABC transporter substrate-binding protein (PAAT family)</fullName>
    </submittedName>
</protein>
<dbReference type="Proteomes" id="UP000252893">
    <property type="component" value="Unassembled WGS sequence"/>
</dbReference>
<evidence type="ECO:0000313" key="7">
    <source>
        <dbReference type="EMBL" id="RBO95663.1"/>
    </source>
</evidence>
<dbReference type="InterPro" id="IPR001638">
    <property type="entry name" value="Solute-binding_3/MltF_N"/>
</dbReference>
<keyword evidence="8" id="KW-1185">Reference proteome</keyword>
<feature type="signal peptide" evidence="5">
    <location>
        <begin position="1"/>
        <end position="23"/>
    </location>
</feature>
<organism evidence="7 8">
    <name type="scientific">Pseudochrobactrum asaccharolyticum</name>
    <dbReference type="NCBI Taxonomy" id="354351"/>
    <lineage>
        <taxon>Bacteria</taxon>
        <taxon>Pseudomonadati</taxon>
        <taxon>Pseudomonadota</taxon>
        <taxon>Alphaproteobacteria</taxon>
        <taxon>Hyphomicrobiales</taxon>
        <taxon>Brucellaceae</taxon>
        <taxon>Pseudochrobactrum</taxon>
    </lineage>
</organism>
<keyword evidence="3 5" id="KW-0732">Signal</keyword>
<feature type="domain" description="Solute-binding protein family 3/N-terminal" evidence="6">
    <location>
        <begin position="34"/>
        <end position="266"/>
    </location>
</feature>
<dbReference type="InterPro" id="IPR018313">
    <property type="entry name" value="SBP_3_CS"/>
</dbReference>